<dbReference type="PRINTS" id="PR01415">
    <property type="entry name" value="ANKYRIN"/>
</dbReference>
<dbReference type="PANTHER" id="PTHR24161">
    <property type="entry name" value="ANK_REP_REGION DOMAIN-CONTAINING PROTEIN-RELATED"/>
    <property type="match status" value="1"/>
</dbReference>
<evidence type="ECO:0000256" key="3">
    <source>
        <dbReference type="PROSITE-ProRule" id="PRU00023"/>
    </source>
</evidence>
<keyword evidence="1" id="KW-0677">Repeat</keyword>
<dbReference type="Gene3D" id="3.50.30.30">
    <property type="match status" value="2"/>
</dbReference>
<feature type="domain" description="PA" evidence="4">
    <location>
        <begin position="248"/>
        <end position="318"/>
    </location>
</feature>
<dbReference type="Proteomes" id="UP000053237">
    <property type="component" value="Unassembled WGS sequence"/>
</dbReference>
<comment type="caution">
    <text evidence="5">The sequence shown here is derived from an EMBL/GenBank/DDBJ whole genome shotgun (WGS) entry which is preliminary data.</text>
</comment>
<organism evidence="5 6">
    <name type="scientific">Albugo candida</name>
    <dbReference type="NCBI Taxonomy" id="65357"/>
    <lineage>
        <taxon>Eukaryota</taxon>
        <taxon>Sar</taxon>
        <taxon>Stramenopiles</taxon>
        <taxon>Oomycota</taxon>
        <taxon>Peronosporomycetes</taxon>
        <taxon>Albuginales</taxon>
        <taxon>Albuginaceae</taxon>
        <taxon>Albugo</taxon>
    </lineage>
</organism>
<keyword evidence="6" id="KW-1185">Reference proteome</keyword>
<dbReference type="Pfam" id="PF02225">
    <property type="entry name" value="PA"/>
    <property type="match status" value="2"/>
</dbReference>
<dbReference type="InterPro" id="IPR036770">
    <property type="entry name" value="Ankyrin_rpt-contain_sf"/>
</dbReference>
<feature type="repeat" description="ANK" evidence="3">
    <location>
        <begin position="475"/>
        <end position="499"/>
    </location>
</feature>
<dbReference type="InterPro" id="IPR002110">
    <property type="entry name" value="Ankyrin_rpt"/>
</dbReference>
<dbReference type="InParanoid" id="A0A024GGL0"/>
<protein>
    <recommendedName>
        <fullName evidence="4">PA domain-containing protein</fullName>
    </recommendedName>
</protein>
<dbReference type="PROSITE" id="PS51257">
    <property type="entry name" value="PROKAR_LIPOPROTEIN"/>
    <property type="match status" value="1"/>
</dbReference>
<reference evidence="5 6" key="1">
    <citation type="submission" date="2012-05" db="EMBL/GenBank/DDBJ databases">
        <title>Recombination and specialization in a pathogen metapopulation.</title>
        <authorList>
            <person name="Gardiner A."/>
            <person name="Kemen E."/>
            <person name="Schultz-Larsen T."/>
            <person name="MacLean D."/>
            <person name="Van Oosterhout C."/>
            <person name="Jones J.D.G."/>
        </authorList>
    </citation>
    <scope>NUCLEOTIDE SEQUENCE [LARGE SCALE GENOMIC DNA]</scope>
    <source>
        <strain evidence="5 6">Ac Nc2</strain>
    </source>
</reference>
<dbReference type="Pfam" id="PF12796">
    <property type="entry name" value="Ank_2"/>
    <property type="match status" value="1"/>
</dbReference>
<dbReference type="Gene3D" id="1.25.40.20">
    <property type="entry name" value="Ankyrin repeat-containing domain"/>
    <property type="match status" value="2"/>
</dbReference>
<dbReference type="SUPFAM" id="SSF52025">
    <property type="entry name" value="PA domain"/>
    <property type="match status" value="2"/>
</dbReference>
<dbReference type="AlphaFoldDB" id="A0A024GGL0"/>
<evidence type="ECO:0000259" key="4">
    <source>
        <dbReference type="Pfam" id="PF02225"/>
    </source>
</evidence>
<evidence type="ECO:0000256" key="1">
    <source>
        <dbReference type="ARBA" id="ARBA00022737"/>
    </source>
</evidence>
<dbReference type="STRING" id="65357.A0A024GGL0"/>
<dbReference type="PROSITE" id="PS50297">
    <property type="entry name" value="ANK_REP_REGION"/>
    <property type="match status" value="2"/>
</dbReference>
<evidence type="ECO:0000313" key="5">
    <source>
        <dbReference type="EMBL" id="CCI45465.1"/>
    </source>
</evidence>
<dbReference type="InterPro" id="IPR003137">
    <property type="entry name" value="PA_domain"/>
</dbReference>
<sequence length="773" mass="86371">MQDDRAFVSWKHSRGHFPCALATFGCQEPQVQVGKLVYVNPPRADERIVNENSVKGGIALVIRGGCSFIEKARRVQEAGAVAMILANNDRENIWETFPMCSKQPEATEDINITIPCVMMSLSTVRELLERFPPTKCTGMLTLEIFGDAKAMYHCQSIKPQDADFVHKEGGESMRCLLEPEKEIAWEESSSEPDQGPVFTFVQWATEAQMYRIFYAPIADFCVLREGECLEGNFVVADPILADIDVMKNGNEIRDAIVLVQRGKCTFPEKLERLQRCGALAVIIGNDDGSDRDATFMISVDKIPVNHLHIPLVMVSLSVFELLLQQKPHTIRILCLSKETTAAILDSKQERFSLLEIPKPIDTSKDCLFRAAREGDIDKCQEILLCRSPGTHDQITGKDVYHMTALHHACIGGHDQVVKALLTAGARIDAIDLNKHLPVHLASLSGSIKCLELLVQAQNNSDPGGSQRLLCRQNIGGATPLHYASTSGNTQCLEWLLTVGDTGPLEKDSTDYSVCGVNVQDKNGCTPLHITCMSANVACSLHLIKANTQLDIYDRQDRNACEIVCSLVDDPQYSSSALQIAEMLIKAGTNVQKKKDNTSILDIIRSKPHKQELIVAYLCREVGDKDCQLVKLQRDMDKICDMCVGLQRELQQMSQQFDEKRFSHESASAKQQIEIDTLKQSITKLERSVSLRSNACRNTFKCTDNLTSSFEEWSDQELAQEAALERDFGKKHARENRFSCAVESFRKSLLYFPLPGVRELLKEAEDSCVYEEMI</sequence>
<dbReference type="OrthoDB" id="206201at2759"/>
<gene>
    <name evidence="5" type="ORF">BN9_063620</name>
</gene>
<dbReference type="InterPro" id="IPR046450">
    <property type="entry name" value="PA_dom_sf"/>
</dbReference>
<dbReference type="PANTHER" id="PTHR24161:SF85">
    <property type="entry name" value="PALMITOYLTRANSFERASE HIP14"/>
    <property type="match status" value="1"/>
</dbReference>
<dbReference type="SMART" id="SM00248">
    <property type="entry name" value="ANK"/>
    <property type="match status" value="4"/>
</dbReference>
<feature type="repeat" description="ANK" evidence="3">
    <location>
        <begin position="400"/>
        <end position="432"/>
    </location>
</feature>
<keyword evidence="2 3" id="KW-0040">ANK repeat</keyword>
<dbReference type="Pfam" id="PF13637">
    <property type="entry name" value="Ank_4"/>
    <property type="match status" value="1"/>
</dbReference>
<dbReference type="PROSITE" id="PS50088">
    <property type="entry name" value="ANK_REPEAT"/>
    <property type="match status" value="2"/>
</dbReference>
<name>A0A024GGL0_9STRA</name>
<dbReference type="SUPFAM" id="SSF48403">
    <property type="entry name" value="Ankyrin repeat"/>
    <property type="match status" value="1"/>
</dbReference>
<accession>A0A024GGL0</accession>
<evidence type="ECO:0000256" key="2">
    <source>
        <dbReference type="ARBA" id="ARBA00023043"/>
    </source>
</evidence>
<proteinExistence type="predicted"/>
<dbReference type="EMBL" id="CAIX01000099">
    <property type="protein sequence ID" value="CCI45465.1"/>
    <property type="molecule type" value="Genomic_DNA"/>
</dbReference>
<evidence type="ECO:0000313" key="6">
    <source>
        <dbReference type="Proteomes" id="UP000053237"/>
    </source>
</evidence>
<feature type="domain" description="PA" evidence="4">
    <location>
        <begin position="34"/>
        <end position="126"/>
    </location>
</feature>